<evidence type="ECO:0000313" key="3">
    <source>
        <dbReference type="Proteomes" id="UP001457282"/>
    </source>
</evidence>
<proteinExistence type="predicted"/>
<comment type="caution">
    <text evidence="2">The sequence shown here is derived from an EMBL/GenBank/DDBJ whole genome shotgun (WGS) entry which is preliminary data.</text>
</comment>
<dbReference type="AlphaFoldDB" id="A0AAW1W111"/>
<feature type="region of interest" description="Disordered" evidence="1">
    <location>
        <begin position="1"/>
        <end position="27"/>
    </location>
</feature>
<organism evidence="2 3">
    <name type="scientific">Rubus argutus</name>
    <name type="common">Southern blackberry</name>
    <dbReference type="NCBI Taxonomy" id="59490"/>
    <lineage>
        <taxon>Eukaryota</taxon>
        <taxon>Viridiplantae</taxon>
        <taxon>Streptophyta</taxon>
        <taxon>Embryophyta</taxon>
        <taxon>Tracheophyta</taxon>
        <taxon>Spermatophyta</taxon>
        <taxon>Magnoliopsida</taxon>
        <taxon>eudicotyledons</taxon>
        <taxon>Gunneridae</taxon>
        <taxon>Pentapetalae</taxon>
        <taxon>rosids</taxon>
        <taxon>fabids</taxon>
        <taxon>Rosales</taxon>
        <taxon>Rosaceae</taxon>
        <taxon>Rosoideae</taxon>
        <taxon>Rosoideae incertae sedis</taxon>
        <taxon>Rubus</taxon>
    </lineage>
</organism>
<sequence>MFTPKSISYASSASSLDGWSSESSSSSMNQRFISNVSQASGMVHCVGHDNQETSLPDENIKPSGLQVPSPKIGFFNEGIALVRASGSKQFHYDGEKNVHEVLKRVNTDHTKENEEPNRQHNSDRENTYFFKNRIEGLTKQVGAIDLGCDVVMELKGDKTVFHT</sequence>
<dbReference type="EMBL" id="JBEDUW010000007">
    <property type="protein sequence ID" value="KAK9913304.1"/>
    <property type="molecule type" value="Genomic_DNA"/>
</dbReference>
<dbReference type="Proteomes" id="UP001457282">
    <property type="component" value="Unassembled WGS sequence"/>
</dbReference>
<protein>
    <submittedName>
        <fullName evidence="2">Uncharacterized protein</fullName>
    </submittedName>
</protein>
<accession>A0AAW1W111</accession>
<evidence type="ECO:0000313" key="2">
    <source>
        <dbReference type="EMBL" id="KAK9913304.1"/>
    </source>
</evidence>
<evidence type="ECO:0000256" key="1">
    <source>
        <dbReference type="SAM" id="MobiDB-lite"/>
    </source>
</evidence>
<reference evidence="2 3" key="1">
    <citation type="journal article" date="2023" name="G3 (Bethesda)">
        <title>A chromosome-length genome assembly and annotation of blackberry (Rubus argutus, cv. 'Hillquist').</title>
        <authorList>
            <person name="Bruna T."/>
            <person name="Aryal R."/>
            <person name="Dudchenko O."/>
            <person name="Sargent D.J."/>
            <person name="Mead D."/>
            <person name="Buti M."/>
            <person name="Cavallini A."/>
            <person name="Hytonen T."/>
            <person name="Andres J."/>
            <person name="Pham M."/>
            <person name="Weisz D."/>
            <person name="Mascagni F."/>
            <person name="Usai G."/>
            <person name="Natali L."/>
            <person name="Bassil N."/>
            <person name="Fernandez G.E."/>
            <person name="Lomsadze A."/>
            <person name="Armour M."/>
            <person name="Olukolu B."/>
            <person name="Poorten T."/>
            <person name="Britton C."/>
            <person name="Davik J."/>
            <person name="Ashrafi H."/>
            <person name="Aiden E.L."/>
            <person name="Borodovsky M."/>
            <person name="Worthington M."/>
        </authorList>
    </citation>
    <scope>NUCLEOTIDE SEQUENCE [LARGE SCALE GENOMIC DNA]</scope>
    <source>
        <strain evidence="2">PI 553951</strain>
    </source>
</reference>
<gene>
    <name evidence="2" type="ORF">M0R45_037125</name>
</gene>
<name>A0AAW1W111_RUBAR</name>
<keyword evidence="3" id="KW-1185">Reference proteome</keyword>